<proteinExistence type="predicted"/>
<sequence>MPLVIGVDSTTIPDFELELVEQFQGRHLTLRLNKNDQMIGEILVWTISYCESFQRFEYRSTLDFAHRIICGEEHEYYRTLPEDATICICLLEALLYGHLRDVSRTPIPYESEGEFLLLEEL</sequence>
<gene>
    <name evidence="1" type="ORF">g.129440</name>
</gene>
<reference evidence="1" key="1">
    <citation type="submission" date="2018-04" db="EMBL/GenBank/DDBJ databases">
        <title>Transcriptome of Schizaphis graminum biotype I.</title>
        <authorList>
            <person name="Scully E.D."/>
            <person name="Geib S.M."/>
            <person name="Palmer N.A."/>
            <person name="Koch K."/>
            <person name="Bradshaw J."/>
            <person name="Heng-Moss T."/>
            <person name="Sarath G."/>
        </authorList>
    </citation>
    <scope>NUCLEOTIDE SEQUENCE</scope>
</reference>
<dbReference type="AlphaFoldDB" id="A0A2S2NRJ7"/>
<accession>A0A2S2NRJ7</accession>
<name>A0A2S2NRJ7_SCHGA</name>
<organism evidence="1">
    <name type="scientific">Schizaphis graminum</name>
    <name type="common">Green bug aphid</name>
    <dbReference type="NCBI Taxonomy" id="13262"/>
    <lineage>
        <taxon>Eukaryota</taxon>
        <taxon>Metazoa</taxon>
        <taxon>Ecdysozoa</taxon>
        <taxon>Arthropoda</taxon>
        <taxon>Hexapoda</taxon>
        <taxon>Insecta</taxon>
        <taxon>Pterygota</taxon>
        <taxon>Neoptera</taxon>
        <taxon>Paraneoptera</taxon>
        <taxon>Hemiptera</taxon>
        <taxon>Sternorrhyncha</taxon>
        <taxon>Aphidomorpha</taxon>
        <taxon>Aphidoidea</taxon>
        <taxon>Aphididae</taxon>
        <taxon>Aphidini</taxon>
        <taxon>Schizaphis</taxon>
    </lineage>
</organism>
<protein>
    <submittedName>
        <fullName evidence="1">Uncharacterized protein</fullName>
    </submittedName>
</protein>
<evidence type="ECO:0000313" key="1">
    <source>
        <dbReference type="EMBL" id="MBY19376.1"/>
    </source>
</evidence>
<dbReference type="EMBL" id="GGMR01006757">
    <property type="protein sequence ID" value="MBY19376.1"/>
    <property type="molecule type" value="Transcribed_RNA"/>
</dbReference>